<dbReference type="AlphaFoldDB" id="A0A8E2AZ29"/>
<keyword evidence="3" id="KW-1185">Reference proteome</keyword>
<gene>
    <name evidence="2" type="ORF">OBBRIDRAFT_730082</name>
</gene>
<feature type="signal peptide" evidence="1">
    <location>
        <begin position="1"/>
        <end position="18"/>
    </location>
</feature>
<dbReference type="Proteomes" id="UP000250043">
    <property type="component" value="Unassembled WGS sequence"/>
</dbReference>
<feature type="chain" id="PRO_5034121478" evidence="1">
    <location>
        <begin position="19"/>
        <end position="58"/>
    </location>
</feature>
<evidence type="ECO:0000313" key="2">
    <source>
        <dbReference type="EMBL" id="OCH90839.1"/>
    </source>
</evidence>
<evidence type="ECO:0000313" key="3">
    <source>
        <dbReference type="Proteomes" id="UP000250043"/>
    </source>
</evidence>
<organism evidence="2 3">
    <name type="scientific">Obba rivulosa</name>
    <dbReference type="NCBI Taxonomy" id="1052685"/>
    <lineage>
        <taxon>Eukaryota</taxon>
        <taxon>Fungi</taxon>
        <taxon>Dikarya</taxon>
        <taxon>Basidiomycota</taxon>
        <taxon>Agaricomycotina</taxon>
        <taxon>Agaricomycetes</taxon>
        <taxon>Polyporales</taxon>
        <taxon>Gelatoporiaceae</taxon>
        <taxon>Obba</taxon>
    </lineage>
</organism>
<feature type="non-terminal residue" evidence="2">
    <location>
        <position position="1"/>
    </location>
</feature>
<sequence>AFMVIIWQIKMLWHAGRGHDPSGVKVTTQEQFAVPCKACPQPGINLPNNWEQAPPEFQ</sequence>
<accession>A0A8E2AZ29</accession>
<dbReference type="EMBL" id="KV722397">
    <property type="protein sequence ID" value="OCH90839.1"/>
    <property type="molecule type" value="Genomic_DNA"/>
</dbReference>
<protein>
    <submittedName>
        <fullName evidence="2">Uncharacterized protein</fullName>
    </submittedName>
</protein>
<dbReference type="OrthoDB" id="2754080at2759"/>
<proteinExistence type="predicted"/>
<evidence type="ECO:0000256" key="1">
    <source>
        <dbReference type="SAM" id="SignalP"/>
    </source>
</evidence>
<keyword evidence="1" id="KW-0732">Signal</keyword>
<name>A0A8E2AZ29_9APHY</name>
<reference evidence="2 3" key="1">
    <citation type="submission" date="2016-07" db="EMBL/GenBank/DDBJ databases">
        <title>Draft genome of the white-rot fungus Obba rivulosa 3A-2.</title>
        <authorList>
            <consortium name="DOE Joint Genome Institute"/>
            <person name="Miettinen O."/>
            <person name="Riley R."/>
            <person name="Acob R."/>
            <person name="Barry K."/>
            <person name="Cullen D."/>
            <person name="De Vries R."/>
            <person name="Hainaut M."/>
            <person name="Hatakka A."/>
            <person name="Henrissat B."/>
            <person name="Hilden K."/>
            <person name="Kuo R."/>
            <person name="Labutti K."/>
            <person name="Lipzen A."/>
            <person name="Makela M.R."/>
            <person name="Sandor L."/>
            <person name="Spatafora J.W."/>
            <person name="Grigoriev I.V."/>
            <person name="Hibbett D.S."/>
        </authorList>
    </citation>
    <scope>NUCLEOTIDE SEQUENCE [LARGE SCALE GENOMIC DNA]</scope>
    <source>
        <strain evidence="2 3">3A-2</strain>
    </source>
</reference>